<comment type="caution">
    <text evidence="2">The sequence shown here is derived from an EMBL/GenBank/DDBJ whole genome shotgun (WGS) entry which is preliminary data.</text>
</comment>
<dbReference type="Pfam" id="PF18894">
    <property type="entry name" value="PhageMetallopep"/>
    <property type="match status" value="1"/>
</dbReference>
<dbReference type="GO" id="GO:0016787">
    <property type="term" value="F:hydrolase activity"/>
    <property type="evidence" value="ECO:0007669"/>
    <property type="project" value="UniProtKB-KW"/>
</dbReference>
<organism evidence="2 3">
    <name type="scientific">Gracilimonas sediminicola</name>
    <dbReference type="NCBI Taxonomy" id="2952158"/>
    <lineage>
        <taxon>Bacteria</taxon>
        <taxon>Pseudomonadati</taxon>
        <taxon>Balneolota</taxon>
        <taxon>Balneolia</taxon>
        <taxon>Balneolales</taxon>
        <taxon>Balneolaceae</taxon>
        <taxon>Gracilimonas</taxon>
    </lineage>
</organism>
<dbReference type="EMBL" id="JANDBC010000003">
    <property type="protein sequence ID" value="MCP9292669.1"/>
    <property type="molecule type" value="Genomic_DNA"/>
</dbReference>
<evidence type="ECO:0000259" key="1">
    <source>
        <dbReference type="Pfam" id="PF18894"/>
    </source>
</evidence>
<protein>
    <submittedName>
        <fullName evidence="2">Metallopeptidase</fullName>
        <ecNumber evidence="2">3.4.24.-</ecNumber>
    </submittedName>
</protein>
<dbReference type="EC" id="3.4.24.-" evidence="2"/>
<dbReference type="AlphaFoldDB" id="A0A9X2L5E3"/>
<evidence type="ECO:0000313" key="3">
    <source>
        <dbReference type="Proteomes" id="UP001139125"/>
    </source>
</evidence>
<reference evidence="2" key="1">
    <citation type="submission" date="2022-06" db="EMBL/GenBank/DDBJ databases">
        <title>Gracilimonas sp. CAU 1638 isolated from sea sediment.</title>
        <authorList>
            <person name="Kim W."/>
        </authorList>
    </citation>
    <scope>NUCLEOTIDE SEQUENCE</scope>
    <source>
        <strain evidence="2">CAU 1638</strain>
    </source>
</reference>
<dbReference type="Proteomes" id="UP001139125">
    <property type="component" value="Unassembled WGS sequence"/>
</dbReference>
<sequence length="163" mass="19076">MPENDFLQAEATIHSTKQLMESPEVEAIAKKVIEKHKLEFGPAEIGYFLVYPNLSKQRAAKCMKASREVKHYSGNDYLIEISGELWDMLDNETKEMMLYHELLHVDPTFKSKTQEWKMTIRKPDFADFYTINDKFGNEWYKTIQATASSLYDLDPRQESKVKL</sequence>
<keyword evidence="2" id="KW-0378">Hydrolase</keyword>
<name>A0A9X2L5E3_9BACT</name>
<dbReference type="InterPro" id="IPR043998">
    <property type="entry name" value="Put_Metallopep"/>
</dbReference>
<proteinExistence type="predicted"/>
<dbReference type="RefSeq" id="WP_255135566.1">
    <property type="nucleotide sequence ID" value="NZ_CP175953.1"/>
</dbReference>
<keyword evidence="3" id="KW-1185">Reference proteome</keyword>
<evidence type="ECO:0000313" key="2">
    <source>
        <dbReference type="EMBL" id="MCP9292669.1"/>
    </source>
</evidence>
<feature type="domain" description="Putative phage metallopeptidase" evidence="1">
    <location>
        <begin position="18"/>
        <end position="145"/>
    </location>
</feature>
<gene>
    <name evidence="2" type="ORF">NM125_13860</name>
</gene>
<accession>A0A9X2L5E3</accession>